<dbReference type="RefSeq" id="WP_264325083.1">
    <property type="nucleotide sequence ID" value="NZ_JADEXQ010000032.1"/>
</dbReference>
<proteinExistence type="predicted"/>
<keyword evidence="2" id="KW-1185">Reference proteome</keyword>
<organism evidence="1 2">
    <name type="scientific">Romeriopsis navalis LEGE 11480</name>
    <dbReference type="NCBI Taxonomy" id="2777977"/>
    <lineage>
        <taxon>Bacteria</taxon>
        <taxon>Bacillati</taxon>
        <taxon>Cyanobacteriota</taxon>
        <taxon>Cyanophyceae</taxon>
        <taxon>Leptolyngbyales</taxon>
        <taxon>Leptolyngbyaceae</taxon>
        <taxon>Romeriopsis</taxon>
        <taxon>Romeriopsis navalis</taxon>
    </lineage>
</organism>
<dbReference type="AlphaFoldDB" id="A0A928Z343"/>
<evidence type="ECO:0000313" key="1">
    <source>
        <dbReference type="EMBL" id="MBE9030259.1"/>
    </source>
</evidence>
<dbReference type="Proteomes" id="UP000625316">
    <property type="component" value="Unassembled WGS sequence"/>
</dbReference>
<comment type="caution">
    <text evidence="1">The sequence shown here is derived from an EMBL/GenBank/DDBJ whole genome shotgun (WGS) entry which is preliminary data.</text>
</comment>
<sequence>MTKFRTGITPLAATIFVMHGAKQQFIDRGQLSVHYFQRYWACFWQVFPAQ</sequence>
<protein>
    <submittedName>
        <fullName evidence="1">Uncharacterized protein</fullName>
    </submittedName>
</protein>
<evidence type="ECO:0000313" key="2">
    <source>
        <dbReference type="Proteomes" id="UP000625316"/>
    </source>
</evidence>
<dbReference type="EMBL" id="JADEXQ010000032">
    <property type="protein sequence ID" value="MBE9030259.1"/>
    <property type="molecule type" value="Genomic_DNA"/>
</dbReference>
<reference evidence="1" key="1">
    <citation type="submission" date="2020-10" db="EMBL/GenBank/DDBJ databases">
        <authorList>
            <person name="Castelo-Branco R."/>
            <person name="Eusebio N."/>
            <person name="Adriana R."/>
            <person name="Vieira A."/>
            <person name="Brugerolle De Fraissinette N."/>
            <person name="Rezende De Castro R."/>
            <person name="Schneider M.P."/>
            <person name="Vasconcelos V."/>
            <person name="Leao P.N."/>
        </authorList>
    </citation>
    <scope>NUCLEOTIDE SEQUENCE</scope>
    <source>
        <strain evidence="1">LEGE 11480</strain>
    </source>
</reference>
<accession>A0A928Z343</accession>
<gene>
    <name evidence="1" type="ORF">IQ266_11005</name>
</gene>
<name>A0A928Z343_9CYAN</name>